<dbReference type="EMBL" id="GG662798">
    <property type="protein sequence ID" value="EAR90546.3"/>
    <property type="molecule type" value="Genomic_DNA"/>
</dbReference>
<protein>
    <submittedName>
        <fullName evidence="1">Uncharacterized protein</fullName>
    </submittedName>
</protein>
<evidence type="ECO:0000313" key="1">
    <source>
        <dbReference type="EMBL" id="EAR90546.3"/>
    </source>
</evidence>
<organism evidence="1 2">
    <name type="scientific">Tetrahymena thermophila (strain SB210)</name>
    <dbReference type="NCBI Taxonomy" id="312017"/>
    <lineage>
        <taxon>Eukaryota</taxon>
        <taxon>Sar</taxon>
        <taxon>Alveolata</taxon>
        <taxon>Ciliophora</taxon>
        <taxon>Intramacronucleata</taxon>
        <taxon>Oligohymenophorea</taxon>
        <taxon>Hymenostomatida</taxon>
        <taxon>Tetrahymenina</taxon>
        <taxon>Tetrahymenidae</taxon>
        <taxon>Tetrahymena</taxon>
    </lineage>
</organism>
<reference evidence="2" key="1">
    <citation type="journal article" date="2006" name="PLoS Biol.">
        <title>Macronuclear genome sequence of the ciliate Tetrahymena thermophila, a model eukaryote.</title>
        <authorList>
            <person name="Eisen J.A."/>
            <person name="Coyne R.S."/>
            <person name="Wu M."/>
            <person name="Wu D."/>
            <person name="Thiagarajan M."/>
            <person name="Wortman J.R."/>
            <person name="Badger J.H."/>
            <person name="Ren Q."/>
            <person name="Amedeo P."/>
            <person name="Jones K.M."/>
            <person name="Tallon L.J."/>
            <person name="Delcher A.L."/>
            <person name="Salzberg S.L."/>
            <person name="Silva J.C."/>
            <person name="Haas B.J."/>
            <person name="Majoros W.H."/>
            <person name="Farzad M."/>
            <person name="Carlton J.M."/>
            <person name="Smith R.K. Jr."/>
            <person name="Garg J."/>
            <person name="Pearlman R.E."/>
            <person name="Karrer K.M."/>
            <person name="Sun L."/>
            <person name="Manning G."/>
            <person name="Elde N.C."/>
            <person name="Turkewitz A.P."/>
            <person name="Asai D.J."/>
            <person name="Wilkes D.E."/>
            <person name="Wang Y."/>
            <person name="Cai H."/>
            <person name="Collins K."/>
            <person name="Stewart B.A."/>
            <person name="Lee S.R."/>
            <person name="Wilamowska K."/>
            <person name="Weinberg Z."/>
            <person name="Ruzzo W.L."/>
            <person name="Wloga D."/>
            <person name="Gaertig J."/>
            <person name="Frankel J."/>
            <person name="Tsao C.-C."/>
            <person name="Gorovsky M.A."/>
            <person name="Keeling P.J."/>
            <person name="Waller R.F."/>
            <person name="Patron N.J."/>
            <person name="Cherry J.M."/>
            <person name="Stover N.A."/>
            <person name="Krieger C.J."/>
            <person name="del Toro C."/>
            <person name="Ryder H.F."/>
            <person name="Williamson S.C."/>
            <person name="Barbeau R.A."/>
            <person name="Hamilton E.P."/>
            <person name="Orias E."/>
        </authorList>
    </citation>
    <scope>NUCLEOTIDE SEQUENCE [LARGE SCALE GENOMIC DNA]</scope>
    <source>
        <strain evidence="2">SB210</strain>
    </source>
</reference>
<dbReference type="Proteomes" id="UP000009168">
    <property type="component" value="Unassembled WGS sequence"/>
</dbReference>
<dbReference type="AlphaFoldDB" id="Q22YX5"/>
<keyword evidence="2" id="KW-1185">Reference proteome</keyword>
<sequence length="887" mass="103527">MSQKKYHKLVILNKIYELFYYQFQINLSLIIFKEINKIQKKRYSKSKTLIYLSRMAGFKKVNSSKSEYPNQNIPSPFTVGTQYNEEKEQMLKKCYEKFLEFPLEHQQKIIQIIQPQPQVAIKERDQILDIINYLIEKDKTMSQSNARQRLNLIANKPKYEIIMRIFEAKFAQMSKSKEEMIKFCMRKAFKFVYDKIVSEKKQKLNKKEQKQLKNEYFGITNESEYALPFRDDSAEKTMNDDFLKKTFALNNFINDYKLFLESYDDILEKDNQKKIAILVDQILETPDENFEQGLLKIKRIPWSREILEQTKQLATFLLQKYGTINEQQMNTKPSHQTSSLNKDSNIITSTEGIFNDSSFNFQNSLATNNTLNKHKQILISYEEFKKLTLNFSKNPNFKDLATNLQRDFNKHNQSNLEQVNFYDTQFDQQAEQVLKNEPVVSNNLNASQKQLTTSLTSELNQNLILQPNNIIKENQLLQSPEIFRIQNEKNLNTITCQTKVNLEKSTSIKEEFNDTTKINSFRDKTPEPAPFKAFSSTSQFNISPIFNLNSLSQTSNPSQKNLSINQNQQINTIIEQSTNNIPANPFNLVSLQGYINQAPQTYPQVQQNNQTQSIFISPFQKPSSNILSPLNTTHLTIDQSNQINLNQNLFQGIGLNEASQQINLNNSSDNNLYQQSLLQPNNMNIIDQDSFDTNFLKLLIQVYNDYTQQQQQQQQQSQINLMNQDILGLQSLIQPSSSTQDFSMQDLSMQTKQYLQQSSNQFLATQNLLPSNEFFRERSLSFQQNQQMQLQQNLGQNSTFSSNIFSSLVNDVSLEIPKQTLLNQQEQNLLKRINQNSQFYFPLTDSQLNIQKQPESIQINQFQNNTQNEDISLKDIIKKEQQNTQKN</sequence>
<proteinExistence type="predicted"/>
<dbReference type="KEGG" id="tet:TTHERM_00120960"/>
<accession>Q22YX5</accession>
<name>Q22YX5_TETTS</name>
<gene>
    <name evidence="1" type="ORF">TTHERM_00120960</name>
</gene>
<dbReference type="eggNOG" id="ENOG502SSYI">
    <property type="taxonomic scope" value="Eukaryota"/>
</dbReference>
<dbReference type="HOGENOM" id="CLU_345989_0_0_1"/>
<dbReference type="RefSeq" id="XP_001010791.3">
    <property type="nucleotide sequence ID" value="XM_001010791.3"/>
</dbReference>
<dbReference type="OrthoDB" id="293541at2759"/>
<dbReference type="InParanoid" id="Q22YX5"/>
<dbReference type="GeneID" id="7845741"/>
<evidence type="ECO:0000313" key="2">
    <source>
        <dbReference type="Proteomes" id="UP000009168"/>
    </source>
</evidence>